<organism evidence="2 3">
    <name type="scientific">Paenibacillus hodogayensis</name>
    <dbReference type="NCBI Taxonomy" id="279208"/>
    <lineage>
        <taxon>Bacteria</taxon>
        <taxon>Bacillati</taxon>
        <taxon>Bacillota</taxon>
        <taxon>Bacilli</taxon>
        <taxon>Bacillales</taxon>
        <taxon>Paenibacillaceae</taxon>
        <taxon>Paenibacillus</taxon>
    </lineage>
</organism>
<sequence>MATYLVWLIVIITAIGFALTLLLSRRVSRNELDRDANATAAKQQLAANPVIVAYVLFPVVIVIGAAILILNS</sequence>
<comment type="caution">
    <text evidence="2">The sequence shown here is derived from an EMBL/GenBank/DDBJ whole genome shotgun (WGS) entry which is preliminary data.</text>
</comment>
<proteinExistence type="predicted"/>
<dbReference type="RefSeq" id="WP_344907036.1">
    <property type="nucleotide sequence ID" value="NZ_BAAAYO010000005.1"/>
</dbReference>
<protein>
    <recommendedName>
        <fullName evidence="4">Short-chain dehydrogenase</fullName>
    </recommendedName>
</protein>
<keyword evidence="1" id="KW-0812">Transmembrane</keyword>
<dbReference type="EMBL" id="JBHMAG010000003">
    <property type="protein sequence ID" value="MFB9750487.1"/>
    <property type="molecule type" value="Genomic_DNA"/>
</dbReference>
<evidence type="ECO:0000256" key="1">
    <source>
        <dbReference type="SAM" id="Phobius"/>
    </source>
</evidence>
<keyword evidence="1" id="KW-0472">Membrane</keyword>
<evidence type="ECO:0008006" key="4">
    <source>
        <dbReference type="Google" id="ProtNLM"/>
    </source>
</evidence>
<keyword evidence="1" id="KW-1133">Transmembrane helix</keyword>
<name>A0ABV5VQI1_9BACL</name>
<reference evidence="2 3" key="1">
    <citation type="submission" date="2024-09" db="EMBL/GenBank/DDBJ databases">
        <authorList>
            <person name="Sun Q."/>
            <person name="Mori K."/>
        </authorList>
    </citation>
    <scope>NUCLEOTIDE SEQUENCE [LARGE SCALE GENOMIC DNA]</scope>
    <source>
        <strain evidence="2 3">JCM 12520</strain>
    </source>
</reference>
<feature type="transmembrane region" description="Helical" evidence="1">
    <location>
        <begin position="6"/>
        <end position="24"/>
    </location>
</feature>
<evidence type="ECO:0000313" key="2">
    <source>
        <dbReference type="EMBL" id="MFB9750487.1"/>
    </source>
</evidence>
<feature type="transmembrane region" description="Helical" evidence="1">
    <location>
        <begin position="45"/>
        <end position="70"/>
    </location>
</feature>
<dbReference type="Proteomes" id="UP001589619">
    <property type="component" value="Unassembled WGS sequence"/>
</dbReference>
<keyword evidence="3" id="KW-1185">Reference proteome</keyword>
<gene>
    <name evidence="2" type="ORF">ACFFNY_02790</name>
</gene>
<evidence type="ECO:0000313" key="3">
    <source>
        <dbReference type="Proteomes" id="UP001589619"/>
    </source>
</evidence>
<accession>A0ABV5VQI1</accession>